<evidence type="ECO:0000313" key="3">
    <source>
        <dbReference type="Proteomes" id="UP000013827"/>
    </source>
</evidence>
<feature type="compositionally biased region" description="Basic residues" evidence="1">
    <location>
        <begin position="242"/>
        <end position="255"/>
    </location>
</feature>
<protein>
    <recommendedName>
        <fullName evidence="4">Nudix hydrolase domain-containing protein</fullName>
    </recommendedName>
</protein>
<sequence length="322" mass="34904">MTAERPWRGKPVTPSSYVADDGELLELDAAHFCAAGALLWHEVSGGEPRMLLAVERRGETTGAKANFLGGKRDSWAETPRAVAARECWEETGYLLSSAAHAAIEGGARPVAWAPQSKPPNPLHDSTLERVESVPLRCLLDPRWRREELHAFAGLQAAAILPAPCEKPWSSLSASERELAERLRFVRGTWGDDPEADGRDGCEEDWSDIPWSWAELDRAALLPTALALGFEERSWKGGAAAKPSRKARGRRPRARRPPLPGANAVAGPLLGLDGAALEPSPQPRYLAEPPRAHDDLRRAVQYARTTANGPNKCHATAASPSPP</sequence>
<dbReference type="KEGG" id="ehx:EMIHUDRAFT_249343"/>
<reference evidence="3" key="1">
    <citation type="journal article" date="2013" name="Nature">
        <title>Pan genome of the phytoplankton Emiliania underpins its global distribution.</title>
        <authorList>
            <person name="Read B.A."/>
            <person name="Kegel J."/>
            <person name="Klute M.J."/>
            <person name="Kuo A."/>
            <person name="Lefebvre S.C."/>
            <person name="Maumus F."/>
            <person name="Mayer C."/>
            <person name="Miller J."/>
            <person name="Monier A."/>
            <person name="Salamov A."/>
            <person name="Young J."/>
            <person name="Aguilar M."/>
            <person name="Claverie J.M."/>
            <person name="Frickenhaus S."/>
            <person name="Gonzalez K."/>
            <person name="Herman E.K."/>
            <person name="Lin Y.C."/>
            <person name="Napier J."/>
            <person name="Ogata H."/>
            <person name="Sarno A.F."/>
            <person name="Shmutz J."/>
            <person name="Schroeder D."/>
            <person name="de Vargas C."/>
            <person name="Verret F."/>
            <person name="von Dassow P."/>
            <person name="Valentin K."/>
            <person name="Van de Peer Y."/>
            <person name="Wheeler G."/>
            <person name="Dacks J.B."/>
            <person name="Delwiche C.F."/>
            <person name="Dyhrman S.T."/>
            <person name="Glockner G."/>
            <person name="John U."/>
            <person name="Richards T."/>
            <person name="Worden A.Z."/>
            <person name="Zhang X."/>
            <person name="Grigoriev I.V."/>
            <person name="Allen A.E."/>
            <person name="Bidle K."/>
            <person name="Borodovsky M."/>
            <person name="Bowler C."/>
            <person name="Brownlee C."/>
            <person name="Cock J.M."/>
            <person name="Elias M."/>
            <person name="Gladyshev V.N."/>
            <person name="Groth M."/>
            <person name="Guda C."/>
            <person name="Hadaegh A."/>
            <person name="Iglesias-Rodriguez M.D."/>
            <person name="Jenkins J."/>
            <person name="Jones B.M."/>
            <person name="Lawson T."/>
            <person name="Leese F."/>
            <person name="Lindquist E."/>
            <person name="Lobanov A."/>
            <person name="Lomsadze A."/>
            <person name="Malik S.B."/>
            <person name="Marsh M.E."/>
            <person name="Mackinder L."/>
            <person name="Mock T."/>
            <person name="Mueller-Roeber B."/>
            <person name="Pagarete A."/>
            <person name="Parker M."/>
            <person name="Probert I."/>
            <person name="Quesneville H."/>
            <person name="Raines C."/>
            <person name="Rensing S.A."/>
            <person name="Riano-Pachon D.M."/>
            <person name="Richier S."/>
            <person name="Rokitta S."/>
            <person name="Shiraiwa Y."/>
            <person name="Soanes D.M."/>
            <person name="van der Giezen M."/>
            <person name="Wahlund T.M."/>
            <person name="Williams B."/>
            <person name="Wilson W."/>
            <person name="Wolfe G."/>
            <person name="Wurch L.L."/>
        </authorList>
    </citation>
    <scope>NUCLEOTIDE SEQUENCE</scope>
</reference>
<name>A0A0D3I9B2_EMIH1</name>
<dbReference type="PaxDb" id="2903-EOD07847"/>
<dbReference type="AlphaFoldDB" id="A0A0D3I9B2"/>
<feature type="region of interest" description="Disordered" evidence="1">
    <location>
        <begin position="236"/>
        <end position="264"/>
    </location>
</feature>
<dbReference type="Proteomes" id="UP000013827">
    <property type="component" value="Unassembled WGS sequence"/>
</dbReference>
<dbReference type="CDD" id="cd02883">
    <property type="entry name" value="NUDIX_Hydrolase"/>
    <property type="match status" value="1"/>
</dbReference>
<dbReference type="EnsemblProtists" id="EOD07847">
    <property type="protein sequence ID" value="EOD07847"/>
    <property type="gene ID" value="EMIHUDRAFT_249343"/>
</dbReference>
<dbReference type="SUPFAM" id="SSF55811">
    <property type="entry name" value="Nudix"/>
    <property type="match status" value="1"/>
</dbReference>
<dbReference type="Gene3D" id="3.90.79.10">
    <property type="entry name" value="Nucleoside Triphosphate Pyrophosphohydrolase"/>
    <property type="match status" value="1"/>
</dbReference>
<evidence type="ECO:0000256" key="1">
    <source>
        <dbReference type="SAM" id="MobiDB-lite"/>
    </source>
</evidence>
<dbReference type="HOGENOM" id="CLU_864454_0_0_1"/>
<dbReference type="GeneID" id="17253998"/>
<reference evidence="2" key="2">
    <citation type="submission" date="2024-10" db="UniProtKB">
        <authorList>
            <consortium name="EnsemblProtists"/>
        </authorList>
    </citation>
    <scope>IDENTIFICATION</scope>
</reference>
<dbReference type="RefSeq" id="XP_005760276.1">
    <property type="nucleotide sequence ID" value="XM_005760219.1"/>
</dbReference>
<evidence type="ECO:0008006" key="4">
    <source>
        <dbReference type="Google" id="ProtNLM"/>
    </source>
</evidence>
<feature type="region of interest" description="Disordered" evidence="1">
    <location>
        <begin position="303"/>
        <end position="322"/>
    </location>
</feature>
<accession>A0A0D3I9B2</accession>
<dbReference type="InterPro" id="IPR015797">
    <property type="entry name" value="NUDIX_hydrolase-like_dom_sf"/>
</dbReference>
<proteinExistence type="predicted"/>
<evidence type="ECO:0000313" key="2">
    <source>
        <dbReference type="EnsemblProtists" id="EOD07847"/>
    </source>
</evidence>
<organism evidence="2 3">
    <name type="scientific">Emiliania huxleyi (strain CCMP1516)</name>
    <dbReference type="NCBI Taxonomy" id="280463"/>
    <lineage>
        <taxon>Eukaryota</taxon>
        <taxon>Haptista</taxon>
        <taxon>Haptophyta</taxon>
        <taxon>Prymnesiophyceae</taxon>
        <taxon>Isochrysidales</taxon>
        <taxon>Noelaerhabdaceae</taxon>
        <taxon>Emiliania</taxon>
    </lineage>
</organism>
<keyword evidence="3" id="KW-1185">Reference proteome</keyword>